<dbReference type="Proteomes" id="UP001258017">
    <property type="component" value="Unassembled WGS sequence"/>
</dbReference>
<keyword evidence="4" id="KW-1185">Reference proteome</keyword>
<dbReference type="PANTHER" id="PTHR20932:SF13">
    <property type="entry name" value="LD36653P"/>
    <property type="match status" value="1"/>
</dbReference>
<keyword evidence="1" id="KW-0812">Transmembrane</keyword>
<reference evidence="3" key="2">
    <citation type="journal article" date="2023" name="Commun. Biol.">
        <title>Intrasexual cuticular hydrocarbon dimorphism in a wasp sheds light on hydrocarbon biosynthesis genes in Hymenoptera.</title>
        <authorList>
            <person name="Moris V.C."/>
            <person name="Podsiadlowski L."/>
            <person name="Martin S."/>
            <person name="Oeyen J.P."/>
            <person name="Donath A."/>
            <person name="Petersen M."/>
            <person name="Wilbrandt J."/>
            <person name="Misof B."/>
            <person name="Liedtke D."/>
            <person name="Thamm M."/>
            <person name="Scheiner R."/>
            <person name="Schmitt T."/>
            <person name="Niehuis O."/>
        </authorList>
    </citation>
    <scope>NUCLEOTIDE SEQUENCE</scope>
    <source>
        <strain evidence="3">GBR_01_08_01A</strain>
    </source>
</reference>
<dbReference type="Gene3D" id="3.10.350.10">
    <property type="entry name" value="LysM domain"/>
    <property type="match status" value="1"/>
</dbReference>
<feature type="domain" description="LysM" evidence="2">
    <location>
        <begin position="81"/>
        <end position="125"/>
    </location>
</feature>
<evidence type="ECO:0000259" key="2">
    <source>
        <dbReference type="PROSITE" id="PS51782"/>
    </source>
</evidence>
<proteinExistence type="predicted"/>
<dbReference type="SMART" id="SM00257">
    <property type="entry name" value="LysM"/>
    <property type="match status" value="1"/>
</dbReference>
<feature type="transmembrane region" description="Helical" evidence="1">
    <location>
        <begin position="241"/>
        <end position="262"/>
    </location>
</feature>
<accession>A0AAD9S0A7</accession>
<keyword evidence="1" id="KW-1133">Transmembrane helix</keyword>
<dbReference type="AlphaFoldDB" id="A0AAD9S0A7"/>
<protein>
    <recommendedName>
        <fullName evidence="2">LysM domain-containing protein</fullName>
    </recommendedName>
</protein>
<name>A0AAD9S0A7_9HYME</name>
<dbReference type="SUPFAM" id="SSF54106">
    <property type="entry name" value="LysM domain"/>
    <property type="match status" value="1"/>
</dbReference>
<dbReference type="InterPro" id="IPR045030">
    <property type="entry name" value="LYSM1-4"/>
</dbReference>
<comment type="caution">
    <text evidence="3">The sequence shown here is derived from an EMBL/GenBank/DDBJ whole genome shotgun (WGS) entry which is preliminary data.</text>
</comment>
<organism evidence="3 4">
    <name type="scientific">Odynerus spinipes</name>
    <dbReference type="NCBI Taxonomy" id="1348599"/>
    <lineage>
        <taxon>Eukaryota</taxon>
        <taxon>Metazoa</taxon>
        <taxon>Ecdysozoa</taxon>
        <taxon>Arthropoda</taxon>
        <taxon>Hexapoda</taxon>
        <taxon>Insecta</taxon>
        <taxon>Pterygota</taxon>
        <taxon>Neoptera</taxon>
        <taxon>Endopterygota</taxon>
        <taxon>Hymenoptera</taxon>
        <taxon>Apocrita</taxon>
        <taxon>Aculeata</taxon>
        <taxon>Vespoidea</taxon>
        <taxon>Vespidae</taxon>
        <taxon>Eumeninae</taxon>
        <taxon>Odynerus</taxon>
    </lineage>
</organism>
<dbReference type="InterPro" id="IPR036779">
    <property type="entry name" value="LysM_dom_sf"/>
</dbReference>
<evidence type="ECO:0000313" key="4">
    <source>
        <dbReference type="Proteomes" id="UP001258017"/>
    </source>
</evidence>
<sequence length="272" mass="30594">MALITLSFANNGDLSSPLTSQPYSYDHSNLRQMVYQRGNQKEGSPHYVFLYSDDENSGDEENFTLQPRTSSASPPRKVEVINVLVKPEDTLQALALRYRCMISELKRINKIHKENEIYARRFIKVPVQPFSILTESLDQVPDVSEEKLDTIIRSESGTNTRVQPLINLVDVPVPTNLPNTEINSIILNSVCEPLALYKSNNLPEVSYTECDQLLSSTENEVVESHLMDTFKCSGDDCGLSWAQLLGVSLLLGFAGPIIYILYITEYSTKTNH</sequence>
<dbReference type="EMBL" id="JAIFRP010000002">
    <property type="protein sequence ID" value="KAK2589230.1"/>
    <property type="molecule type" value="Genomic_DNA"/>
</dbReference>
<evidence type="ECO:0000313" key="3">
    <source>
        <dbReference type="EMBL" id="KAK2589230.1"/>
    </source>
</evidence>
<evidence type="ECO:0000256" key="1">
    <source>
        <dbReference type="SAM" id="Phobius"/>
    </source>
</evidence>
<dbReference type="PROSITE" id="PS51782">
    <property type="entry name" value="LYSM"/>
    <property type="match status" value="1"/>
</dbReference>
<dbReference type="CDD" id="cd00118">
    <property type="entry name" value="LysM"/>
    <property type="match status" value="1"/>
</dbReference>
<dbReference type="InterPro" id="IPR018392">
    <property type="entry name" value="LysM"/>
</dbReference>
<keyword evidence="1" id="KW-0472">Membrane</keyword>
<reference evidence="3" key="1">
    <citation type="submission" date="2021-08" db="EMBL/GenBank/DDBJ databases">
        <authorList>
            <person name="Misof B."/>
            <person name="Oliver O."/>
            <person name="Podsiadlowski L."/>
            <person name="Donath A."/>
            <person name="Peters R."/>
            <person name="Mayer C."/>
            <person name="Rust J."/>
            <person name="Gunkel S."/>
            <person name="Lesny P."/>
            <person name="Martin S."/>
            <person name="Oeyen J.P."/>
            <person name="Petersen M."/>
            <person name="Panagiotis P."/>
            <person name="Wilbrandt J."/>
            <person name="Tanja T."/>
        </authorList>
    </citation>
    <scope>NUCLEOTIDE SEQUENCE</scope>
    <source>
        <strain evidence="3">GBR_01_08_01A</strain>
        <tissue evidence="3">Thorax + abdomen</tissue>
    </source>
</reference>
<dbReference type="Pfam" id="PF01476">
    <property type="entry name" value="LysM"/>
    <property type="match status" value="1"/>
</dbReference>
<dbReference type="PANTHER" id="PTHR20932">
    <property type="entry name" value="LYSM AND PUTATIVE PEPTIDOGLYCAN-BINDING DOMAIN-CONTAINING PROTEIN"/>
    <property type="match status" value="1"/>
</dbReference>
<gene>
    <name evidence="3" type="ORF">KPH14_002032</name>
</gene>